<dbReference type="InterPro" id="IPR007197">
    <property type="entry name" value="rSAM"/>
</dbReference>
<keyword evidence="9 14" id="KW-0819">tRNA processing</keyword>
<evidence type="ECO:0000259" key="15">
    <source>
        <dbReference type="PROSITE" id="PS51918"/>
    </source>
</evidence>
<dbReference type="PANTHER" id="PTHR30544:SF5">
    <property type="entry name" value="RADICAL SAM CORE DOMAIN-CONTAINING PROTEIN"/>
    <property type="match status" value="1"/>
</dbReference>
<keyword evidence="7 14" id="KW-0808">Transferase</keyword>
<comment type="similarity">
    <text evidence="2 14">Belongs to the radical SAM superfamily. RlmN family.</text>
</comment>
<evidence type="ECO:0000313" key="17">
    <source>
        <dbReference type="Proteomes" id="UP000646426"/>
    </source>
</evidence>
<feature type="active site" description="S-methylcysteine intermediate" evidence="14">
    <location>
        <position position="379"/>
    </location>
</feature>
<proteinExistence type="inferred from homology"/>
<gene>
    <name evidence="14 16" type="primary">rlmN</name>
    <name evidence="16" type="ORF">GCM10007067_08890</name>
</gene>
<sequence>MTERDTRIDIALTASAPAAAGDGARVPTAAGSNGRNLFDLSRVELEDFFEQTLGEKRYRAHQVMKWIHHRYVTDFGQMTDLGKALRGKLEAHAHVHAPSVVFDKASEDGTHKWLLGMDAKNAIETVYIPDKGRGTLCVSSQVGCALNCQFCSTATQGFNRNLTTAEIIGQVWVAARHLGNVPHQQRKLTNVVMMGMGEPLANFDNVVRAMSIMRDDLGYGLANKRVTLSTAGMVPQIDKLGELSDVSLAVSLHAPVDELRSELVPLNKKYPIDVLMDACVRYALRKPGTSVTFEYTLMKGVNDQPQHARDLVRLMKAFDRAVQMKGAAKINLIPFNPFPGTRFERPSDAAIRGFQKLLNEAGMIAPVRRTRGDDIDAACGQLKGQVADRTRRQADFRRRLDTQGVDDAA</sequence>
<dbReference type="PIRSF" id="PIRSF006004">
    <property type="entry name" value="CHP00048"/>
    <property type="match status" value="1"/>
</dbReference>
<evidence type="ECO:0000256" key="13">
    <source>
        <dbReference type="ARBA" id="ARBA00023157"/>
    </source>
</evidence>
<dbReference type="GO" id="GO:0070040">
    <property type="term" value="F:rRNA (adenine(2503)-C2-)-methyltransferase activity"/>
    <property type="evidence" value="ECO:0007669"/>
    <property type="project" value="UniProtKB-UniRule"/>
</dbReference>
<evidence type="ECO:0000256" key="7">
    <source>
        <dbReference type="ARBA" id="ARBA00022679"/>
    </source>
</evidence>
<dbReference type="GO" id="GO:0000049">
    <property type="term" value="F:tRNA binding"/>
    <property type="evidence" value="ECO:0007669"/>
    <property type="project" value="UniProtKB-UniRule"/>
</dbReference>
<keyword evidence="17" id="KW-1185">Reference proteome</keyword>
<dbReference type="GO" id="GO:0046872">
    <property type="term" value="F:metal ion binding"/>
    <property type="evidence" value="ECO:0007669"/>
    <property type="project" value="UniProtKB-KW"/>
</dbReference>
<evidence type="ECO:0000256" key="14">
    <source>
        <dbReference type="HAMAP-Rule" id="MF_01849"/>
    </source>
</evidence>
<dbReference type="InterPro" id="IPR058240">
    <property type="entry name" value="rSAM_sf"/>
</dbReference>
<evidence type="ECO:0000256" key="1">
    <source>
        <dbReference type="ARBA" id="ARBA00004496"/>
    </source>
</evidence>
<evidence type="ECO:0000256" key="6">
    <source>
        <dbReference type="ARBA" id="ARBA00022603"/>
    </source>
</evidence>
<comment type="catalytic activity">
    <reaction evidence="14">
        <text>adenosine(2503) in 23S rRNA + 2 reduced [2Fe-2S]-[ferredoxin] + 2 S-adenosyl-L-methionine = 2-methyladenosine(2503) in 23S rRNA + 5'-deoxyadenosine + L-methionine + 2 oxidized [2Fe-2S]-[ferredoxin] + S-adenosyl-L-homocysteine</text>
        <dbReference type="Rhea" id="RHEA:42916"/>
        <dbReference type="Rhea" id="RHEA-COMP:10000"/>
        <dbReference type="Rhea" id="RHEA-COMP:10001"/>
        <dbReference type="Rhea" id="RHEA-COMP:10152"/>
        <dbReference type="Rhea" id="RHEA-COMP:10282"/>
        <dbReference type="ChEBI" id="CHEBI:17319"/>
        <dbReference type="ChEBI" id="CHEBI:33737"/>
        <dbReference type="ChEBI" id="CHEBI:33738"/>
        <dbReference type="ChEBI" id="CHEBI:57844"/>
        <dbReference type="ChEBI" id="CHEBI:57856"/>
        <dbReference type="ChEBI" id="CHEBI:59789"/>
        <dbReference type="ChEBI" id="CHEBI:74411"/>
        <dbReference type="ChEBI" id="CHEBI:74497"/>
        <dbReference type="EC" id="2.1.1.192"/>
    </reaction>
</comment>
<comment type="caution">
    <text evidence="14">Lacks conserved residue(s) required for the propagation of feature annotation.</text>
</comment>
<dbReference type="GO" id="GO:0005737">
    <property type="term" value="C:cytoplasm"/>
    <property type="evidence" value="ECO:0007669"/>
    <property type="project" value="UniProtKB-SubCell"/>
</dbReference>
<keyword evidence="4 14" id="KW-0963">Cytoplasm</keyword>
<evidence type="ECO:0000256" key="8">
    <source>
        <dbReference type="ARBA" id="ARBA00022691"/>
    </source>
</evidence>
<dbReference type="SFLD" id="SFLDS00029">
    <property type="entry name" value="Radical_SAM"/>
    <property type="match status" value="1"/>
</dbReference>
<feature type="binding site" evidence="14">
    <location>
        <begin position="251"/>
        <end position="253"/>
    </location>
    <ligand>
        <name>S-adenosyl-L-methionine</name>
        <dbReference type="ChEBI" id="CHEBI:59789"/>
    </ligand>
</feature>
<dbReference type="SFLD" id="SFLDF00275">
    <property type="entry name" value="adenosine_C2_methyltransferase"/>
    <property type="match status" value="1"/>
</dbReference>
<feature type="binding site" evidence="14">
    <location>
        <position position="151"/>
    </location>
    <ligand>
        <name>[4Fe-4S] cluster</name>
        <dbReference type="ChEBI" id="CHEBI:49883"/>
        <note>4Fe-4S-S-AdoMet</note>
    </ligand>
</feature>
<feature type="domain" description="Radical SAM core" evidence="15">
    <location>
        <begin position="130"/>
        <end position="374"/>
    </location>
</feature>
<dbReference type="Pfam" id="PF04055">
    <property type="entry name" value="Radical_SAM"/>
    <property type="match status" value="1"/>
</dbReference>
<dbReference type="Gene3D" id="3.20.20.70">
    <property type="entry name" value="Aldolase class I"/>
    <property type="match status" value="1"/>
</dbReference>
<reference evidence="16" key="2">
    <citation type="submission" date="2020-09" db="EMBL/GenBank/DDBJ databases">
        <authorList>
            <person name="Sun Q."/>
            <person name="Kim S."/>
        </authorList>
    </citation>
    <scope>NUCLEOTIDE SEQUENCE</scope>
    <source>
        <strain evidence="16">KCTC 23077</strain>
    </source>
</reference>
<dbReference type="InterPro" id="IPR013785">
    <property type="entry name" value="Aldolase_TIM"/>
</dbReference>
<dbReference type="NCBIfam" id="TIGR00048">
    <property type="entry name" value="rRNA_mod_RlmN"/>
    <property type="match status" value="1"/>
</dbReference>
<comment type="catalytic activity">
    <reaction evidence="14">
        <text>adenosine(37) in tRNA + 2 reduced [2Fe-2S]-[ferredoxin] + 2 S-adenosyl-L-methionine = 2-methyladenosine(37) in tRNA + 5'-deoxyadenosine + L-methionine + 2 oxidized [2Fe-2S]-[ferredoxin] + S-adenosyl-L-homocysteine</text>
        <dbReference type="Rhea" id="RHEA:43332"/>
        <dbReference type="Rhea" id="RHEA-COMP:10000"/>
        <dbReference type="Rhea" id="RHEA-COMP:10001"/>
        <dbReference type="Rhea" id="RHEA-COMP:10162"/>
        <dbReference type="Rhea" id="RHEA-COMP:10485"/>
        <dbReference type="ChEBI" id="CHEBI:17319"/>
        <dbReference type="ChEBI" id="CHEBI:33737"/>
        <dbReference type="ChEBI" id="CHEBI:33738"/>
        <dbReference type="ChEBI" id="CHEBI:57844"/>
        <dbReference type="ChEBI" id="CHEBI:57856"/>
        <dbReference type="ChEBI" id="CHEBI:59789"/>
        <dbReference type="ChEBI" id="CHEBI:74411"/>
        <dbReference type="ChEBI" id="CHEBI:74497"/>
        <dbReference type="EC" id="2.1.1.192"/>
    </reaction>
</comment>
<evidence type="ECO:0000256" key="10">
    <source>
        <dbReference type="ARBA" id="ARBA00022723"/>
    </source>
</evidence>
<evidence type="ECO:0000256" key="9">
    <source>
        <dbReference type="ARBA" id="ARBA00022694"/>
    </source>
</evidence>
<keyword evidence="5 14" id="KW-0698">rRNA processing</keyword>
<feature type="binding site" evidence="14">
    <location>
        <position position="148"/>
    </location>
    <ligand>
        <name>[4Fe-4S] cluster</name>
        <dbReference type="ChEBI" id="CHEBI:49883"/>
        <note>4Fe-4S-S-AdoMet</note>
    </ligand>
</feature>
<dbReference type="EMBL" id="BMYD01000001">
    <property type="protein sequence ID" value="GHA74189.1"/>
    <property type="molecule type" value="Genomic_DNA"/>
</dbReference>
<dbReference type="GO" id="GO:0019843">
    <property type="term" value="F:rRNA binding"/>
    <property type="evidence" value="ECO:0007669"/>
    <property type="project" value="UniProtKB-UniRule"/>
</dbReference>
<organism evidence="16 17">
    <name type="scientific">Cognatilysobacter bugurensis</name>
    <dbReference type="NCBI Taxonomy" id="543356"/>
    <lineage>
        <taxon>Bacteria</taxon>
        <taxon>Pseudomonadati</taxon>
        <taxon>Pseudomonadota</taxon>
        <taxon>Gammaproteobacteria</taxon>
        <taxon>Lysobacterales</taxon>
        <taxon>Lysobacteraceae</taxon>
        <taxon>Cognatilysobacter</taxon>
    </lineage>
</organism>
<dbReference type="Proteomes" id="UP000646426">
    <property type="component" value="Unassembled WGS sequence"/>
</dbReference>
<keyword evidence="11 14" id="KW-0408">Iron</keyword>
<dbReference type="InterPro" id="IPR004383">
    <property type="entry name" value="rRNA_lsu_MTrfase_RlmN/Cfr"/>
</dbReference>
<evidence type="ECO:0000256" key="11">
    <source>
        <dbReference type="ARBA" id="ARBA00023004"/>
    </source>
</evidence>
<comment type="cofactor">
    <cofactor evidence="14">
        <name>[4Fe-4S] cluster</name>
        <dbReference type="ChEBI" id="CHEBI:49883"/>
    </cofactor>
    <text evidence="14">Binds 1 [4Fe-4S] cluster. The cluster is coordinated with 3 cysteines and an exchangeable S-adenosyl-L-methionine.</text>
</comment>
<feature type="binding site" evidence="14">
    <location>
        <position position="144"/>
    </location>
    <ligand>
        <name>[4Fe-4S] cluster</name>
        <dbReference type="ChEBI" id="CHEBI:49883"/>
        <note>4Fe-4S-S-AdoMet</note>
    </ligand>
</feature>
<dbReference type="PANTHER" id="PTHR30544">
    <property type="entry name" value="23S RRNA METHYLTRANSFERASE"/>
    <property type="match status" value="1"/>
</dbReference>
<feature type="active site" description="Proton acceptor" evidence="14">
    <location>
        <position position="124"/>
    </location>
</feature>
<dbReference type="InterPro" id="IPR027492">
    <property type="entry name" value="RNA_MTrfase_RlmN"/>
</dbReference>
<name>A0A918SW04_9GAMM</name>
<dbReference type="CDD" id="cd01335">
    <property type="entry name" value="Radical_SAM"/>
    <property type="match status" value="1"/>
</dbReference>
<comment type="subcellular location">
    <subcellularLocation>
        <location evidence="1 14">Cytoplasm</location>
    </subcellularLocation>
</comment>
<evidence type="ECO:0000256" key="2">
    <source>
        <dbReference type="ARBA" id="ARBA00007544"/>
    </source>
</evidence>
<feature type="binding site" evidence="14">
    <location>
        <position position="336"/>
    </location>
    <ligand>
        <name>S-adenosyl-L-methionine</name>
        <dbReference type="ChEBI" id="CHEBI:59789"/>
    </ligand>
</feature>
<dbReference type="FunFam" id="3.20.20.70:FF:000008">
    <property type="entry name" value="Dual-specificity RNA methyltransferase RlmN"/>
    <property type="match status" value="1"/>
</dbReference>
<keyword evidence="8 14" id="KW-0949">S-adenosyl-L-methionine</keyword>
<dbReference type="InterPro" id="IPR040072">
    <property type="entry name" value="Methyltransferase_A"/>
</dbReference>
<dbReference type="GO" id="GO:0002935">
    <property type="term" value="F:tRNA (adenine(37)-C2)-methyltransferase activity"/>
    <property type="evidence" value="ECO:0007669"/>
    <property type="project" value="UniProtKB-UniRule"/>
</dbReference>
<evidence type="ECO:0000256" key="12">
    <source>
        <dbReference type="ARBA" id="ARBA00023014"/>
    </source>
</evidence>
<dbReference type="Pfam" id="PF21016">
    <property type="entry name" value="RlmN_N"/>
    <property type="match status" value="1"/>
</dbReference>
<dbReference type="RefSeq" id="WP_189453702.1">
    <property type="nucleotide sequence ID" value="NZ_BMYD01000001.1"/>
</dbReference>
<dbReference type="GO" id="GO:0030488">
    <property type="term" value="P:tRNA methylation"/>
    <property type="evidence" value="ECO:0007669"/>
    <property type="project" value="UniProtKB-UniRule"/>
</dbReference>
<keyword evidence="3 14" id="KW-0004">4Fe-4S</keyword>
<evidence type="ECO:0000256" key="5">
    <source>
        <dbReference type="ARBA" id="ARBA00022552"/>
    </source>
</evidence>
<dbReference type="SUPFAM" id="SSF102114">
    <property type="entry name" value="Radical SAM enzymes"/>
    <property type="match status" value="1"/>
</dbReference>
<dbReference type="GO" id="GO:0051539">
    <property type="term" value="F:4 iron, 4 sulfur cluster binding"/>
    <property type="evidence" value="ECO:0007669"/>
    <property type="project" value="UniProtKB-UniRule"/>
</dbReference>
<feature type="binding site" evidence="14">
    <location>
        <begin position="197"/>
        <end position="198"/>
    </location>
    <ligand>
        <name>S-adenosyl-L-methionine</name>
        <dbReference type="ChEBI" id="CHEBI:59789"/>
    </ligand>
</feature>
<keyword evidence="6 14" id="KW-0489">Methyltransferase</keyword>
<keyword evidence="10 14" id="KW-0479">Metal-binding</keyword>
<dbReference type="InterPro" id="IPR048641">
    <property type="entry name" value="RlmN_N"/>
</dbReference>
<accession>A0A918SW04</accession>
<comment type="caution">
    <text evidence="16">The sequence shown here is derived from an EMBL/GenBank/DDBJ whole genome shotgun (WGS) entry which is preliminary data.</text>
</comment>
<comment type="function">
    <text evidence="14">Specifically methylates position 2 of adenine 2503 in 23S rRNA and position 2 of adenine 37 in tRNAs. m2A2503 modification seems to play a crucial role in the proofreading step occurring at the peptidyl transferase center and thus would serve to optimize ribosomal fidelity.</text>
</comment>
<dbReference type="SFLD" id="SFLDG01062">
    <property type="entry name" value="methyltransferase_(Class_A)"/>
    <property type="match status" value="1"/>
</dbReference>
<keyword evidence="13 14" id="KW-1015">Disulfide bond</keyword>
<keyword evidence="12 14" id="KW-0411">Iron-sulfur</keyword>
<reference evidence="16" key="1">
    <citation type="journal article" date="2014" name="Int. J. Syst. Evol. Microbiol.">
        <title>Complete genome sequence of Corynebacterium casei LMG S-19264T (=DSM 44701T), isolated from a smear-ripened cheese.</title>
        <authorList>
            <consortium name="US DOE Joint Genome Institute (JGI-PGF)"/>
            <person name="Walter F."/>
            <person name="Albersmeier A."/>
            <person name="Kalinowski J."/>
            <person name="Ruckert C."/>
        </authorList>
    </citation>
    <scope>NUCLEOTIDE SEQUENCE</scope>
    <source>
        <strain evidence="16">KCTC 23077</strain>
    </source>
</reference>
<dbReference type="AlphaFoldDB" id="A0A918SW04"/>
<comment type="miscellaneous">
    <text evidence="14">Reaction proceeds by a ping-pong mechanism involving intermediate methylation of a conserved cysteine residue.</text>
</comment>
<dbReference type="GO" id="GO:0070475">
    <property type="term" value="P:rRNA base methylation"/>
    <property type="evidence" value="ECO:0007669"/>
    <property type="project" value="UniProtKB-UniRule"/>
</dbReference>
<protein>
    <recommendedName>
        <fullName evidence="14">Dual-specificity RNA methyltransferase RlmN</fullName>
        <ecNumber evidence="14">2.1.1.192</ecNumber>
    </recommendedName>
    <alternativeName>
        <fullName evidence="14">23S rRNA (adenine(2503)-C(2))-methyltransferase</fullName>
    </alternativeName>
    <alternativeName>
        <fullName evidence="14">23S rRNA m2A2503 methyltransferase</fullName>
    </alternativeName>
    <alternativeName>
        <fullName evidence="14">Ribosomal RNA large subunit methyltransferase N</fullName>
    </alternativeName>
    <alternativeName>
        <fullName evidence="14">tRNA (adenine(37)-C(2))-methyltransferase</fullName>
    </alternativeName>
    <alternativeName>
        <fullName evidence="14">tRNA m2A37 methyltransferase</fullName>
    </alternativeName>
</protein>
<evidence type="ECO:0000256" key="4">
    <source>
        <dbReference type="ARBA" id="ARBA00022490"/>
    </source>
</evidence>
<dbReference type="HAMAP" id="MF_01849">
    <property type="entry name" value="RNA_methyltr_RlmN"/>
    <property type="match status" value="1"/>
</dbReference>
<evidence type="ECO:0000313" key="16">
    <source>
        <dbReference type="EMBL" id="GHA74189.1"/>
    </source>
</evidence>
<feature type="binding site" evidence="14">
    <location>
        <position position="229"/>
    </location>
    <ligand>
        <name>S-adenosyl-L-methionine</name>
        <dbReference type="ChEBI" id="CHEBI:59789"/>
    </ligand>
</feature>
<dbReference type="Gene3D" id="1.10.150.530">
    <property type="match status" value="1"/>
</dbReference>
<evidence type="ECO:0000256" key="3">
    <source>
        <dbReference type="ARBA" id="ARBA00022485"/>
    </source>
</evidence>
<dbReference type="EC" id="2.1.1.192" evidence="14"/>
<dbReference type="PROSITE" id="PS51918">
    <property type="entry name" value="RADICAL_SAM"/>
    <property type="match status" value="1"/>
</dbReference>
<dbReference type="FunFam" id="1.10.150.530:FF:000003">
    <property type="entry name" value="Dual-specificity RNA methyltransferase RlmN"/>
    <property type="match status" value="1"/>
</dbReference>